<evidence type="ECO:0000313" key="2">
    <source>
        <dbReference type="Proteomes" id="UP000000235"/>
    </source>
</evidence>
<dbReference type="KEGG" id="stp:Strop_0080"/>
<dbReference type="EMBL" id="CP000667">
    <property type="protein sequence ID" value="ABP52565.1"/>
    <property type="molecule type" value="Genomic_DNA"/>
</dbReference>
<dbReference type="AlphaFoldDB" id="A4X115"/>
<organism evidence="1 2">
    <name type="scientific">Salinispora tropica (strain ATCC BAA-916 / DSM 44818 / JCM 13857 / NBRC 105044 / CNB-440)</name>
    <dbReference type="NCBI Taxonomy" id="369723"/>
    <lineage>
        <taxon>Bacteria</taxon>
        <taxon>Bacillati</taxon>
        <taxon>Actinomycetota</taxon>
        <taxon>Actinomycetes</taxon>
        <taxon>Micromonosporales</taxon>
        <taxon>Micromonosporaceae</taxon>
        <taxon>Salinispora</taxon>
    </lineage>
</organism>
<name>A4X115_SALTO</name>
<dbReference type="Proteomes" id="UP000000235">
    <property type="component" value="Chromosome"/>
</dbReference>
<gene>
    <name evidence="1" type="ordered locus">Strop_0080</name>
</gene>
<dbReference type="STRING" id="369723.Strop_0080"/>
<protein>
    <submittedName>
        <fullName evidence="1">Uncharacterized protein</fullName>
    </submittedName>
</protein>
<proteinExistence type="predicted"/>
<keyword evidence="2" id="KW-1185">Reference proteome</keyword>
<evidence type="ECO:0000313" key="1">
    <source>
        <dbReference type="EMBL" id="ABP52565.1"/>
    </source>
</evidence>
<sequence length="116" mass="12837">MDPHHVSKAWRALGRMHPDRALWERCDALLNTGGVLTADTTGSSSSHSGIDTHENPVSSTTHLRCHHVDRCCGQSLPHTGDVPGRRGQELLQLLVIHDVLHKAQANHDETRWTVVC</sequence>
<dbReference type="HOGENOM" id="CLU_2095151_0_0_11"/>
<reference evidence="2" key="1">
    <citation type="journal article" date="2007" name="Proc. Natl. Acad. Sci. U.S.A.">
        <title>Genome sequencing reveals complex secondary metabolome in the marine actinomycete Salinispora tropica.</title>
        <authorList>
            <person name="Udwary D.W."/>
            <person name="Zeigler L."/>
            <person name="Asolkar R.N."/>
            <person name="Singan V."/>
            <person name="Lapidus A."/>
            <person name="Fenical W."/>
            <person name="Jensen P.R."/>
            <person name="Moore B.S."/>
        </authorList>
    </citation>
    <scope>NUCLEOTIDE SEQUENCE [LARGE SCALE GENOMIC DNA]</scope>
    <source>
        <strain evidence="2">ATCC BAA-916 / DSM 44818 / CNB-440</strain>
    </source>
</reference>
<accession>A4X115</accession>